<name>A0AAV7QB34_PLEWA</name>
<reference evidence="2" key="1">
    <citation type="journal article" date="2022" name="bioRxiv">
        <title>Sequencing and chromosome-scale assembly of the giantPleurodeles waltlgenome.</title>
        <authorList>
            <person name="Brown T."/>
            <person name="Elewa A."/>
            <person name="Iarovenko S."/>
            <person name="Subramanian E."/>
            <person name="Araus A.J."/>
            <person name="Petzold A."/>
            <person name="Susuki M."/>
            <person name="Suzuki K.-i.T."/>
            <person name="Hayashi T."/>
            <person name="Toyoda A."/>
            <person name="Oliveira C."/>
            <person name="Osipova E."/>
            <person name="Leigh N.D."/>
            <person name="Simon A."/>
            <person name="Yun M.H."/>
        </authorList>
    </citation>
    <scope>NUCLEOTIDE SEQUENCE</scope>
    <source>
        <strain evidence="2">20211129_DDA</strain>
        <tissue evidence="2">Liver</tissue>
    </source>
</reference>
<sequence length="180" mass="20540">MLNNTFSDCGAAHSADPEKEYPGGTAGSSNADPEESGRRYGRNRFPQEVRRERRKPKWMKEYRHRVPQENAVEETSRAAPEQCGKKMTGRKGEVDRLATFWEERGPVRFGFLQASTGFLHVDPKLSQMQGFSCCFCSISGEKRTMRVAQQTSRGAVRVELSSPDPSYSRWRLLWGSWTTR</sequence>
<keyword evidence="3" id="KW-1185">Reference proteome</keyword>
<gene>
    <name evidence="2" type="ORF">NDU88_003926</name>
</gene>
<dbReference type="Proteomes" id="UP001066276">
    <property type="component" value="Chromosome 6"/>
</dbReference>
<evidence type="ECO:0000256" key="1">
    <source>
        <dbReference type="SAM" id="MobiDB-lite"/>
    </source>
</evidence>
<accession>A0AAV7QB34</accession>
<organism evidence="2 3">
    <name type="scientific">Pleurodeles waltl</name>
    <name type="common">Iberian ribbed newt</name>
    <dbReference type="NCBI Taxonomy" id="8319"/>
    <lineage>
        <taxon>Eukaryota</taxon>
        <taxon>Metazoa</taxon>
        <taxon>Chordata</taxon>
        <taxon>Craniata</taxon>
        <taxon>Vertebrata</taxon>
        <taxon>Euteleostomi</taxon>
        <taxon>Amphibia</taxon>
        <taxon>Batrachia</taxon>
        <taxon>Caudata</taxon>
        <taxon>Salamandroidea</taxon>
        <taxon>Salamandridae</taxon>
        <taxon>Pleurodelinae</taxon>
        <taxon>Pleurodeles</taxon>
    </lineage>
</organism>
<feature type="region of interest" description="Disordered" evidence="1">
    <location>
        <begin position="1"/>
        <end position="56"/>
    </location>
</feature>
<proteinExistence type="predicted"/>
<comment type="caution">
    <text evidence="2">The sequence shown here is derived from an EMBL/GenBank/DDBJ whole genome shotgun (WGS) entry which is preliminary data.</text>
</comment>
<dbReference type="EMBL" id="JANPWB010000010">
    <property type="protein sequence ID" value="KAJ1137528.1"/>
    <property type="molecule type" value="Genomic_DNA"/>
</dbReference>
<feature type="region of interest" description="Disordered" evidence="1">
    <location>
        <begin position="69"/>
        <end position="89"/>
    </location>
</feature>
<evidence type="ECO:0000313" key="3">
    <source>
        <dbReference type="Proteomes" id="UP001066276"/>
    </source>
</evidence>
<protein>
    <submittedName>
        <fullName evidence="2">Uncharacterized protein</fullName>
    </submittedName>
</protein>
<evidence type="ECO:0000313" key="2">
    <source>
        <dbReference type="EMBL" id="KAJ1137528.1"/>
    </source>
</evidence>
<dbReference type="AlphaFoldDB" id="A0AAV7QB34"/>